<gene>
    <name evidence="6" type="ORF">IDM40_20275</name>
</gene>
<dbReference type="PRINTS" id="PR00035">
    <property type="entry name" value="HTHGNTR"/>
</dbReference>
<keyword evidence="7" id="KW-1185">Reference proteome</keyword>
<evidence type="ECO:0000259" key="5">
    <source>
        <dbReference type="PROSITE" id="PS50949"/>
    </source>
</evidence>
<dbReference type="InterPro" id="IPR000524">
    <property type="entry name" value="Tscrpt_reg_HTH_GntR"/>
</dbReference>
<evidence type="ECO:0000256" key="1">
    <source>
        <dbReference type="ARBA" id="ARBA00023015"/>
    </source>
</evidence>
<dbReference type="SMART" id="SM00345">
    <property type="entry name" value="HTH_GNTR"/>
    <property type="match status" value="1"/>
</dbReference>
<dbReference type="InterPro" id="IPR036390">
    <property type="entry name" value="WH_DNA-bd_sf"/>
</dbReference>
<dbReference type="Proteomes" id="UP000806528">
    <property type="component" value="Unassembled WGS sequence"/>
</dbReference>
<dbReference type="PANTHER" id="PTHR38445:SF9">
    <property type="entry name" value="HTH-TYPE TRANSCRIPTIONAL REPRESSOR YTRA"/>
    <property type="match status" value="1"/>
</dbReference>
<feature type="compositionally biased region" description="Basic and acidic residues" evidence="4">
    <location>
        <begin position="82"/>
        <end position="93"/>
    </location>
</feature>
<feature type="domain" description="HTH gntR-type" evidence="5">
    <location>
        <begin position="13"/>
        <end position="81"/>
    </location>
</feature>
<dbReference type="EMBL" id="JADBGI010000019">
    <property type="protein sequence ID" value="MBE3001013.1"/>
    <property type="molecule type" value="Genomic_DNA"/>
</dbReference>
<dbReference type="PROSITE" id="PS50949">
    <property type="entry name" value="HTH_GNTR"/>
    <property type="match status" value="1"/>
</dbReference>
<sequence>MPGRIHVSHHSDVPVYRQIVAHLSFMIEAGDLAPGETLPSARLLADNLRINRNTVARAYAELASLGLVESRGRSGTKVLDPGPERRRAPEHTEARRVLSDAVDRCLALGVSPDAVRSLTADLLARAEPVGIDVAFVECNADRADAFARDLQEHLGTPVRPLVLGDLDPEQHPADLVLTTFFHLAEVRALWRGTGSEVIALVVAPHVRTLVQIASVPKDRTVGILYSTEDQAASIRDSLAQSGIDNVAVLSSPDDPALASTDLVVVPSETPELRAGVEGRAEIIEFGNVLDAASLRTVTQVVADLRSEPAPTAGSATTPRP</sequence>
<reference evidence="6 7" key="1">
    <citation type="submission" date="2020-09" db="EMBL/GenBank/DDBJ databases">
        <title>Diversity and distribution of actinomycetes associated with coral in the coast of Hainan.</title>
        <authorList>
            <person name="Li F."/>
        </authorList>
    </citation>
    <scope>NUCLEOTIDE SEQUENCE [LARGE SCALE GENOMIC DNA]</scope>
    <source>
        <strain evidence="6 7">HNM0947</strain>
    </source>
</reference>
<feature type="region of interest" description="Disordered" evidence="4">
    <location>
        <begin position="73"/>
        <end position="93"/>
    </location>
</feature>
<dbReference type="CDD" id="cd07377">
    <property type="entry name" value="WHTH_GntR"/>
    <property type="match status" value="1"/>
</dbReference>
<dbReference type="RefSeq" id="WP_193123609.1">
    <property type="nucleotide sequence ID" value="NZ_JADBGI010000019.1"/>
</dbReference>
<evidence type="ECO:0000313" key="7">
    <source>
        <dbReference type="Proteomes" id="UP000806528"/>
    </source>
</evidence>
<comment type="caution">
    <text evidence="6">The sequence shown here is derived from an EMBL/GenBank/DDBJ whole genome shotgun (WGS) entry which is preliminary data.</text>
</comment>
<evidence type="ECO:0000256" key="2">
    <source>
        <dbReference type="ARBA" id="ARBA00023125"/>
    </source>
</evidence>
<dbReference type="Pfam" id="PF00392">
    <property type="entry name" value="GntR"/>
    <property type="match status" value="1"/>
</dbReference>
<evidence type="ECO:0000313" key="6">
    <source>
        <dbReference type="EMBL" id="MBE3001013.1"/>
    </source>
</evidence>
<dbReference type="SUPFAM" id="SSF46785">
    <property type="entry name" value="Winged helix' DNA-binding domain"/>
    <property type="match status" value="1"/>
</dbReference>
<keyword evidence="1" id="KW-0805">Transcription regulation</keyword>
<keyword evidence="3" id="KW-0804">Transcription</keyword>
<dbReference type="Gene3D" id="1.10.10.10">
    <property type="entry name" value="Winged helix-like DNA-binding domain superfamily/Winged helix DNA-binding domain"/>
    <property type="match status" value="1"/>
</dbReference>
<keyword evidence="2" id="KW-0238">DNA-binding</keyword>
<name>A0ABR9PB00_9ACTN</name>
<evidence type="ECO:0000256" key="3">
    <source>
        <dbReference type="ARBA" id="ARBA00023163"/>
    </source>
</evidence>
<protein>
    <submittedName>
        <fullName evidence="6">GntR family transcriptional regulator</fullName>
    </submittedName>
</protein>
<dbReference type="PANTHER" id="PTHR38445">
    <property type="entry name" value="HTH-TYPE TRANSCRIPTIONAL REPRESSOR YTRA"/>
    <property type="match status" value="1"/>
</dbReference>
<evidence type="ECO:0000256" key="4">
    <source>
        <dbReference type="SAM" id="MobiDB-lite"/>
    </source>
</evidence>
<dbReference type="InterPro" id="IPR036388">
    <property type="entry name" value="WH-like_DNA-bd_sf"/>
</dbReference>
<accession>A0ABR9PB00</accession>
<proteinExistence type="predicted"/>
<organism evidence="6 7">
    <name type="scientific">Nocardiopsis coralli</name>
    <dbReference type="NCBI Taxonomy" id="2772213"/>
    <lineage>
        <taxon>Bacteria</taxon>
        <taxon>Bacillati</taxon>
        <taxon>Actinomycetota</taxon>
        <taxon>Actinomycetes</taxon>
        <taxon>Streptosporangiales</taxon>
        <taxon>Nocardiopsidaceae</taxon>
        <taxon>Nocardiopsis</taxon>
    </lineage>
</organism>